<reference evidence="1 2" key="1">
    <citation type="journal article" date="2015" name="Parasitol. Res.">
        <title>Viruses in close associations with free-living amoebae.</title>
        <authorList>
            <person name="Scheid P."/>
        </authorList>
    </citation>
    <scope>NUCLEOTIDE SEQUENCE [LARGE SCALE GENOMIC DNA]</scope>
    <source>
        <strain evidence="1">KlaHel</strain>
    </source>
</reference>
<accession>A0A0B5J2F4</accession>
<organism evidence="1 2">
    <name type="scientific">Pandoravirus inopinatum</name>
    <dbReference type="NCBI Taxonomy" id="1605721"/>
    <lineage>
        <taxon>Viruses</taxon>
        <taxon>Pandoravirus</taxon>
    </lineage>
</organism>
<evidence type="ECO:0000313" key="2">
    <source>
        <dbReference type="Proteomes" id="UP000202511"/>
    </source>
</evidence>
<proteinExistence type="predicted"/>
<dbReference type="RefSeq" id="YP_009119959.1">
    <property type="nucleotide sequence ID" value="NC_026440.1"/>
</dbReference>
<protein>
    <submittedName>
        <fullName evidence="1">Uncharacterized protein</fullName>
    </submittedName>
</protein>
<dbReference type="Proteomes" id="UP000202511">
    <property type="component" value="Segment"/>
</dbReference>
<sequence length="232" mass="25695">MAWSRPSTVPWSHGPASGASVVVVAVSASPAAAKRPTATAWPHGRGASPFLSMSACARLCAVCFPFFYFRQKVEANRAPCCPVFFLSERKDGRDGAGGRAFASMRFFRPMIFRVGARWPIEPRFFVAPQKWCVGAWLCVHAQPVGAKKRGPAIWSANLFESAVVSQSTRTHWATRKDEKEATPTGKGATIQKKAIVAATHKHRPAVRPRITFFFFPDQKQKKREMSDITLFI</sequence>
<evidence type="ECO:0000313" key="1">
    <source>
        <dbReference type="EMBL" id="AJF97724.1"/>
    </source>
</evidence>
<dbReference type="GeneID" id="23462641"/>
<dbReference type="KEGG" id="vg:23462641"/>
<name>A0A0B5J2F4_9VIRU</name>
<dbReference type="EMBL" id="KP136319">
    <property type="protein sequence ID" value="AJF97724.1"/>
    <property type="molecule type" value="Genomic_DNA"/>
</dbReference>